<dbReference type="Pfam" id="PF13690">
    <property type="entry name" value="CheX"/>
    <property type="match status" value="1"/>
</dbReference>
<dbReference type="CDD" id="cd17906">
    <property type="entry name" value="CheX"/>
    <property type="match status" value="1"/>
</dbReference>
<dbReference type="SUPFAM" id="SSF103039">
    <property type="entry name" value="CheC-like"/>
    <property type="match status" value="1"/>
</dbReference>
<accession>A0ABW0R285</accession>
<dbReference type="InterPro" id="IPR028976">
    <property type="entry name" value="CheC-like_sf"/>
</dbReference>
<feature type="domain" description="Chemotaxis phosphatase CheX-like" evidence="2">
    <location>
        <begin position="44"/>
        <end position="119"/>
    </location>
</feature>
<sequence length="147" mass="15711">MSQNIHDVLLSSLCESMRNVIPRPIDQSEAEADANPATVNEMGVSISFANPISVKMIIDGERQMFSKMSEVLFGMPMEGEMLDSCVGEIANIIAGGTTTLLSNHGIAADITPPSLLTERATINGYENGLALNIEEVGNMRIMLLGGN</sequence>
<evidence type="ECO:0000313" key="3">
    <source>
        <dbReference type="EMBL" id="MFC5530392.1"/>
    </source>
</evidence>
<dbReference type="Proteomes" id="UP001596108">
    <property type="component" value="Unassembled WGS sequence"/>
</dbReference>
<dbReference type="Gene3D" id="3.40.1550.10">
    <property type="entry name" value="CheC-like"/>
    <property type="match status" value="1"/>
</dbReference>
<reference evidence="4" key="1">
    <citation type="journal article" date="2019" name="Int. J. Syst. Evol. Microbiol.">
        <title>The Global Catalogue of Microorganisms (GCM) 10K type strain sequencing project: providing services to taxonomists for standard genome sequencing and annotation.</title>
        <authorList>
            <consortium name="The Broad Institute Genomics Platform"/>
            <consortium name="The Broad Institute Genome Sequencing Center for Infectious Disease"/>
            <person name="Wu L."/>
            <person name="Ma J."/>
        </authorList>
    </citation>
    <scope>NUCLEOTIDE SEQUENCE [LARGE SCALE GENOMIC DNA]</scope>
    <source>
        <strain evidence="4">CGMCC 1.18578</strain>
    </source>
</reference>
<keyword evidence="4" id="KW-1185">Reference proteome</keyword>
<organism evidence="3 4">
    <name type="scientific">Cohnella yongneupensis</name>
    <dbReference type="NCBI Taxonomy" id="425006"/>
    <lineage>
        <taxon>Bacteria</taxon>
        <taxon>Bacillati</taxon>
        <taxon>Bacillota</taxon>
        <taxon>Bacilli</taxon>
        <taxon>Bacillales</taxon>
        <taxon>Paenibacillaceae</taxon>
        <taxon>Cohnella</taxon>
    </lineage>
</organism>
<evidence type="ECO:0000313" key="4">
    <source>
        <dbReference type="Proteomes" id="UP001596108"/>
    </source>
</evidence>
<gene>
    <name evidence="3" type="ORF">ACFPQ4_13220</name>
</gene>
<protein>
    <submittedName>
        <fullName evidence="3">Chemotaxis protein CheX</fullName>
    </submittedName>
</protein>
<evidence type="ECO:0000256" key="1">
    <source>
        <dbReference type="ARBA" id="ARBA00022500"/>
    </source>
</evidence>
<comment type="caution">
    <text evidence="3">The sequence shown here is derived from an EMBL/GenBank/DDBJ whole genome shotgun (WGS) entry which is preliminary data.</text>
</comment>
<dbReference type="EMBL" id="JBHSNC010000041">
    <property type="protein sequence ID" value="MFC5530392.1"/>
    <property type="molecule type" value="Genomic_DNA"/>
</dbReference>
<dbReference type="InterPro" id="IPR028051">
    <property type="entry name" value="CheX-like_dom"/>
</dbReference>
<proteinExistence type="predicted"/>
<evidence type="ECO:0000259" key="2">
    <source>
        <dbReference type="Pfam" id="PF13690"/>
    </source>
</evidence>
<name>A0ABW0R285_9BACL</name>
<dbReference type="RefSeq" id="WP_378112335.1">
    <property type="nucleotide sequence ID" value="NZ_JBHSNC010000041.1"/>
</dbReference>
<keyword evidence="1" id="KW-0145">Chemotaxis</keyword>